<protein>
    <submittedName>
        <fullName evidence="10">Thiol:disulfide interchange protein</fullName>
    </submittedName>
</protein>
<dbReference type="InterPro" id="IPR035671">
    <property type="entry name" value="DsbD_gamma"/>
</dbReference>
<feature type="transmembrane region" description="Helical" evidence="7">
    <location>
        <begin position="308"/>
        <end position="334"/>
    </location>
</feature>
<keyword evidence="6 7" id="KW-0472">Membrane</keyword>
<dbReference type="Pfam" id="PF11412">
    <property type="entry name" value="DsbD_N"/>
    <property type="match status" value="1"/>
</dbReference>
<keyword evidence="8" id="KW-0732">Signal</keyword>
<dbReference type="PANTHER" id="PTHR32234">
    <property type="entry name" value="THIOL:DISULFIDE INTERCHANGE PROTEIN DSBD"/>
    <property type="match status" value="1"/>
</dbReference>
<dbReference type="EMBL" id="CP051775">
    <property type="protein sequence ID" value="QJE74888.1"/>
    <property type="molecule type" value="Genomic_DNA"/>
</dbReference>
<dbReference type="KEGG" id="acru:HHL28_13205"/>
<feature type="signal peptide" evidence="8">
    <location>
        <begin position="1"/>
        <end position="20"/>
    </location>
</feature>
<feature type="transmembrane region" description="Helical" evidence="7">
    <location>
        <begin position="434"/>
        <end position="461"/>
    </location>
</feature>
<dbReference type="PROSITE" id="PS51352">
    <property type="entry name" value="THIOREDOXIN_2"/>
    <property type="match status" value="1"/>
</dbReference>
<feature type="transmembrane region" description="Helical" evidence="7">
    <location>
        <begin position="354"/>
        <end position="374"/>
    </location>
</feature>
<keyword evidence="3 7" id="KW-0812">Transmembrane</keyword>
<sequence>MKQAIAALALSLFAALPAAANPVRTENVEAQLSAELPAAVPGQTLWMAVTQRIRPGWHTYWKNPGDSGIPTEIKWTLPQGWSAGAIVWPAPERFPIGPLVNFGYKDEVHLLVPLTVPADAKPGDSVTLKADVDWLVCEDICIPESASLTLPLAVAAEASPPTDAAKVMFGAARASLPVPSPVPATFLAGKDRHELAIALPQADDGRLTKAFFFPEAWTVTPANAEQALKVGADGLRLSFPPGGDLPAGPVKGVLVVEENLGGGTPSRQALEIAAELTGSAPAAAAGTTGGTAATLGGQTAAAAETAGLGFGLALLFALLGGVILNLMPCVFPVLSMKALALVRHGPEHAKAHGFVYTAGVLASFAAVAGALLALKAGGAQIGWGFQLQDPLVVGILAYVMFLLGLSLSGVFTLGGSVMGVGQGLAGREGYAGSFFTGVLATVVATPCTAPFMGAAIGYALLQPWYQALAVFLALGLGMALPFLLLTLSPALLRRLPRPGLWMERVKQALAFPLYASAAWLVWVLSIQAGPTAVAGVLAGMVLVAFGAWLYGVTRHSPGGWRVGGGAVALATLVAAIALVRLPGGPAPAQAALPSTGAPVAAGEGFEAFSEARLAELTGQGKPVFVNFTAAWCITCLVNERTSLSGAAVKQAMAEKGVTYLKGDWTNRDATIAKVLERFGRSGVPLYLVYVPGEKEPRVLPQVLTEGIVLDALKAIPGGNA</sequence>
<dbReference type="SUPFAM" id="SSF52833">
    <property type="entry name" value="Thioredoxin-like"/>
    <property type="match status" value="1"/>
</dbReference>
<name>A0A858RBU7_9PROT</name>
<feature type="transmembrane region" description="Helical" evidence="7">
    <location>
        <begin position="508"/>
        <end position="526"/>
    </location>
</feature>
<keyword evidence="11" id="KW-1185">Reference proteome</keyword>
<gene>
    <name evidence="10" type="ORF">HHL28_13205</name>
</gene>
<dbReference type="InterPro" id="IPR036249">
    <property type="entry name" value="Thioredoxin-like_sf"/>
</dbReference>
<evidence type="ECO:0000256" key="7">
    <source>
        <dbReference type="SAM" id="Phobius"/>
    </source>
</evidence>
<keyword evidence="4" id="KW-0201">Cytochrome c-type biogenesis</keyword>
<dbReference type="CDD" id="cd02953">
    <property type="entry name" value="DsbDgamma"/>
    <property type="match status" value="1"/>
</dbReference>
<evidence type="ECO:0000256" key="2">
    <source>
        <dbReference type="ARBA" id="ARBA00022475"/>
    </source>
</evidence>
<keyword evidence="2" id="KW-1003">Cell membrane</keyword>
<dbReference type="GO" id="GO:0015035">
    <property type="term" value="F:protein-disulfide reductase activity"/>
    <property type="evidence" value="ECO:0007669"/>
    <property type="project" value="TreeGrafter"/>
</dbReference>
<evidence type="ECO:0000313" key="10">
    <source>
        <dbReference type="EMBL" id="QJE74888.1"/>
    </source>
</evidence>
<evidence type="ECO:0000256" key="5">
    <source>
        <dbReference type="ARBA" id="ARBA00022989"/>
    </source>
</evidence>
<reference evidence="10" key="1">
    <citation type="submission" date="2020-04" db="EMBL/GenBank/DDBJ databases">
        <title>A desert anoxygenic phototrophic bacterium fixes CO2 using RubisCO under aerobic conditions.</title>
        <authorList>
            <person name="Tang K."/>
        </authorList>
    </citation>
    <scope>NUCLEOTIDE SEQUENCE [LARGE SCALE GENOMIC DNA]</scope>
    <source>
        <strain evidence="10">MIMtkB3</strain>
    </source>
</reference>
<dbReference type="Pfam" id="PF02683">
    <property type="entry name" value="DsbD_TM"/>
    <property type="match status" value="1"/>
</dbReference>
<accession>A0A858RBU7</accession>
<dbReference type="GO" id="GO:0005886">
    <property type="term" value="C:plasma membrane"/>
    <property type="evidence" value="ECO:0007669"/>
    <property type="project" value="UniProtKB-SubCell"/>
</dbReference>
<organism evidence="10 11">
    <name type="scientific">Aerophototrophica crusticola</name>
    <dbReference type="NCBI Taxonomy" id="1709002"/>
    <lineage>
        <taxon>Bacteria</taxon>
        <taxon>Pseudomonadati</taxon>
        <taxon>Pseudomonadota</taxon>
        <taxon>Alphaproteobacteria</taxon>
        <taxon>Rhodospirillales</taxon>
        <taxon>Rhodospirillaceae</taxon>
        <taxon>Aerophototrophica</taxon>
    </lineage>
</organism>
<dbReference type="InterPro" id="IPR003834">
    <property type="entry name" value="Cyt_c_assmbl_TM_dom"/>
</dbReference>
<dbReference type="Pfam" id="PF13899">
    <property type="entry name" value="Thioredoxin_7"/>
    <property type="match status" value="1"/>
</dbReference>
<evidence type="ECO:0000256" key="6">
    <source>
        <dbReference type="ARBA" id="ARBA00023136"/>
    </source>
</evidence>
<comment type="subcellular location">
    <subcellularLocation>
        <location evidence="1">Cell membrane</location>
        <topology evidence="1">Multi-pass membrane protein</topology>
    </subcellularLocation>
</comment>
<feature type="chain" id="PRO_5032336097" evidence="8">
    <location>
        <begin position="21"/>
        <end position="720"/>
    </location>
</feature>
<evidence type="ECO:0000259" key="9">
    <source>
        <dbReference type="PROSITE" id="PS51352"/>
    </source>
</evidence>
<dbReference type="Gene3D" id="3.40.30.10">
    <property type="entry name" value="Glutaredoxin"/>
    <property type="match status" value="1"/>
</dbReference>
<evidence type="ECO:0000256" key="3">
    <source>
        <dbReference type="ARBA" id="ARBA00022692"/>
    </source>
</evidence>
<dbReference type="AlphaFoldDB" id="A0A858RBU7"/>
<feature type="domain" description="Thioredoxin" evidence="9">
    <location>
        <begin position="580"/>
        <end position="717"/>
    </location>
</feature>
<proteinExistence type="predicted"/>
<evidence type="ECO:0000313" key="11">
    <source>
        <dbReference type="Proteomes" id="UP000501891"/>
    </source>
</evidence>
<feature type="transmembrane region" description="Helical" evidence="7">
    <location>
        <begin position="467"/>
        <end position="487"/>
    </location>
</feature>
<evidence type="ECO:0000256" key="8">
    <source>
        <dbReference type="SAM" id="SignalP"/>
    </source>
</evidence>
<dbReference type="Proteomes" id="UP000501891">
    <property type="component" value="Chromosome"/>
</dbReference>
<evidence type="ECO:0000256" key="1">
    <source>
        <dbReference type="ARBA" id="ARBA00004651"/>
    </source>
</evidence>
<keyword evidence="5 7" id="KW-1133">Transmembrane helix</keyword>
<feature type="transmembrane region" description="Helical" evidence="7">
    <location>
        <begin position="394"/>
        <end position="413"/>
    </location>
</feature>
<dbReference type="GO" id="GO:0017004">
    <property type="term" value="P:cytochrome complex assembly"/>
    <property type="evidence" value="ECO:0007669"/>
    <property type="project" value="UniProtKB-KW"/>
</dbReference>
<dbReference type="PANTHER" id="PTHR32234:SF3">
    <property type="entry name" value="SUPPRESSION OF COPPER SENSITIVITY PROTEIN"/>
    <property type="match status" value="1"/>
</dbReference>
<feature type="transmembrane region" description="Helical" evidence="7">
    <location>
        <begin position="562"/>
        <end position="581"/>
    </location>
</feature>
<dbReference type="InterPro" id="IPR028250">
    <property type="entry name" value="DsbDN"/>
</dbReference>
<evidence type="ECO:0000256" key="4">
    <source>
        <dbReference type="ARBA" id="ARBA00022748"/>
    </source>
</evidence>
<dbReference type="InterPro" id="IPR013766">
    <property type="entry name" value="Thioredoxin_domain"/>
</dbReference>
<feature type="transmembrane region" description="Helical" evidence="7">
    <location>
        <begin position="532"/>
        <end position="550"/>
    </location>
</feature>
<dbReference type="GO" id="GO:0045454">
    <property type="term" value="P:cell redox homeostasis"/>
    <property type="evidence" value="ECO:0007669"/>
    <property type="project" value="TreeGrafter"/>
</dbReference>